<keyword evidence="2" id="KW-0472">Membrane</keyword>
<organism evidence="3 4">
    <name type="scientific">Williamsia serinedens</name>
    <dbReference type="NCBI Taxonomy" id="391736"/>
    <lineage>
        <taxon>Bacteria</taxon>
        <taxon>Bacillati</taxon>
        <taxon>Actinomycetota</taxon>
        <taxon>Actinomycetes</taxon>
        <taxon>Mycobacteriales</taxon>
        <taxon>Nocardiaceae</taxon>
        <taxon>Williamsia</taxon>
    </lineage>
</organism>
<keyword evidence="4" id="KW-1185">Reference proteome</keyword>
<dbReference type="EMBL" id="JAMTCG010000006">
    <property type="protein sequence ID" value="MCP2162142.1"/>
    <property type="molecule type" value="Genomic_DNA"/>
</dbReference>
<reference evidence="3 4" key="1">
    <citation type="submission" date="2022-06" db="EMBL/GenBank/DDBJ databases">
        <title>Genomic Encyclopedia of Archaeal and Bacterial Type Strains, Phase II (KMG-II): from individual species to whole genera.</title>
        <authorList>
            <person name="Goeker M."/>
        </authorList>
    </citation>
    <scope>NUCLEOTIDE SEQUENCE [LARGE SCALE GENOMIC DNA]</scope>
    <source>
        <strain evidence="3 4">DSM 45037</strain>
    </source>
</reference>
<evidence type="ECO:0000256" key="2">
    <source>
        <dbReference type="SAM" id="Phobius"/>
    </source>
</evidence>
<protein>
    <submittedName>
        <fullName evidence="3">Uncharacterized protein</fullName>
    </submittedName>
</protein>
<accession>A0ABT1H8A2</accession>
<feature type="compositionally biased region" description="Low complexity" evidence="1">
    <location>
        <begin position="104"/>
        <end position="115"/>
    </location>
</feature>
<evidence type="ECO:0000313" key="4">
    <source>
        <dbReference type="Proteomes" id="UP001205740"/>
    </source>
</evidence>
<name>A0ABT1H8A2_9NOCA</name>
<evidence type="ECO:0000256" key="1">
    <source>
        <dbReference type="SAM" id="MobiDB-lite"/>
    </source>
</evidence>
<keyword evidence="2" id="KW-0812">Transmembrane</keyword>
<gene>
    <name evidence="3" type="ORF">LX12_003346</name>
</gene>
<evidence type="ECO:0000313" key="3">
    <source>
        <dbReference type="EMBL" id="MCP2162142.1"/>
    </source>
</evidence>
<feature type="region of interest" description="Disordered" evidence="1">
    <location>
        <begin position="92"/>
        <end position="137"/>
    </location>
</feature>
<proteinExistence type="predicted"/>
<feature type="transmembrane region" description="Helical" evidence="2">
    <location>
        <begin position="64"/>
        <end position="84"/>
    </location>
</feature>
<comment type="caution">
    <text evidence="3">The sequence shown here is derived from an EMBL/GenBank/DDBJ whole genome shotgun (WGS) entry which is preliminary data.</text>
</comment>
<feature type="region of interest" description="Disordered" evidence="1">
    <location>
        <begin position="36"/>
        <end position="56"/>
    </location>
</feature>
<sequence>MTWRPVDPLPPGAGAGAAESVSLVKASPITRDAVVSPQVAARPASPATSQLPAPGRDDTMRVRLIAVVSVAVVVVAIATGGWWLSSEAPWGQHSAASPGVVPPEAADAEGASSSSVGTCGAGPQVRPATIAPGGDGLTLDATMSTPCTGGDILSSDETGVVVTEGSRLVAAASFDLSSTPVALTGTPRQVELVFPPGSYFDLPDATADLQSAVVAVTQVSPRTVTYLPAADPSAVRLTASTQLAPAGVDTESSAAAGLAARVAADRDVVAAQDEGRWVAQLSSKRAGLVADGRVWDSKSILAEFAELAARFGGARLLQSDEWSVFTSPGLLVTVTDQSFPDPAAAVGWCRSNGFDRDHCLAKMISRTAPAEGTTVYTD</sequence>
<dbReference type="Proteomes" id="UP001205740">
    <property type="component" value="Unassembled WGS sequence"/>
</dbReference>
<keyword evidence="2" id="KW-1133">Transmembrane helix</keyword>